<dbReference type="GO" id="GO:0033644">
    <property type="term" value="C:host cell membrane"/>
    <property type="evidence" value="ECO:0007669"/>
    <property type="project" value="UniProtKB-SubCell"/>
</dbReference>
<evidence type="ECO:0000256" key="7">
    <source>
        <dbReference type="ARBA" id="ARBA00022561"/>
    </source>
</evidence>
<keyword evidence="4 22" id="KW-0696">RNA-directed RNA polymerase</keyword>
<evidence type="ECO:0000256" key="10">
    <source>
        <dbReference type="ARBA" id="ARBA00022695"/>
    </source>
</evidence>
<dbReference type="Pfam" id="PF08762">
    <property type="entry name" value="CRPV_capsid"/>
    <property type="match status" value="1"/>
</dbReference>
<keyword evidence="6" id="KW-0597">Phosphoprotein</keyword>
<dbReference type="GO" id="GO:0006508">
    <property type="term" value="P:proteolysis"/>
    <property type="evidence" value="ECO:0007669"/>
    <property type="project" value="UniProtKB-KW"/>
</dbReference>
<protein>
    <recommendedName>
        <fullName evidence="3">Genome polyprotein</fullName>
    </recommendedName>
</protein>
<evidence type="ECO:0000256" key="11">
    <source>
        <dbReference type="ARBA" id="ARBA00022741"/>
    </source>
</evidence>
<dbReference type="GO" id="GO:0006351">
    <property type="term" value="P:DNA-templated transcription"/>
    <property type="evidence" value="ECO:0007669"/>
    <property type="project" value="InterPro"/>
</dbReference>
<name>A0A514D5M6_9VIRU</name>
<evidence type="ECO:0000256" key="8">
    <source>
        <dbReference type="ARBA" id="ARBA00022670"/>
    </source>
</evidence>
<dbReference type="InterPro" id="IPR007094">
    <property type="entry name" value="RNA-dir_pol_PSvirus"/>
</dbReference>
<dbReference type="GO" id="GO:0004386">
    <property type="term" value="F:helicase activity"/>
    <property type="evidence" value="ECO:0007669"/>
    <property type="project" value="UniProtKB-KW"/>
</dbReference>
<dbReference type="InterPro" id="IPR014872">
    <property type="entry name" value="Dicistrovirus_capsid-polyPr_C"/>
</dbReference>
<dbReference type="GO" id="GO:0039694">
    <property type="term" value="P:viral RNA genome replication"/>
    <property type="evidence" value="ECO:0007669"/>
    <property type="project" value="InterPro"/>
</dbReference>
<dbReference type="PROSITE" id="PS50507">
    <property type="entry name" value="RDRP_SSRNA_POS"/>
    <property type="match status" value="1"/>
</dbReference>
<keyword evidence="7" id="KW-0167">Capsid protein</keyword>
<evidence type="ECO:0000256" key="12">
    <source>
        <dbReference type="ARBA" id="ARBA00022801"/>
    </source>
</evidence>
<feature type="domain" description="Peptidase C3" evidence="21">
    <location>
        <begin position="71"/>
        <end position="300"/>
    </location>
</feature>
<keyword evidence="14" id="KW-0788">Thiol protease</keyword>
<keyword evidence="10" id="KW-0548">Nucleotidyltransferase</keyword>
<evidence type="ECO:0000259" key="21">
    <source>
        <dbReference type="PROSITE" id="PS51874"/>
    </source>
</evidence>
<keyword evidence="9" id="KW-0808">Transferase</keyword>
<dbReference type="InterPro" id="IPR001676">
    <property type="entry name" value="Picornavirus_capsid"/>
</dbReference>
<keyword evidence="17" id="KW-0693">Viral RNA replication</keyword>
<dbReference type="InterPro" id="IPR000199">
    <property type="entry name" value="Peptidase_C3A/C3B_picornavir"/>
</dbReference>
<dbReference type="EMBL" id="MN034472">
    <property type="protein sequence ID" value="QDH88923.1"/>
    <property type="molecule type" value="Genomic_RNA"/>
</dbReference>
<dbReference type="SUPFAM" id="SSF56672">
    <property type="entry name" value="DNA/RNA polymerases"/>
    <property type="match status" value="1"/>
</dbReference>
<dbReference type="GO" id="GO:0003968">
    <property type="term" value="F:RNA-directed RNA polymerase activity"/>
    <property type="evidence" value="ECO:0007669"/>
    <property type="project" value="UniProtKB-KW"/>
</dbReference>
<dbReference type="PROSITE" id="PS51874">
    <property type="entry name" value="PCV_3C_PRO"/>
    <property type="match status" value="1"/>
</dbReference>
<keyword evidence="15" id="KW-0067">ATP-binding</keyword>
<keyword evidence="8" id="KW-0645">Protease</keyword>
<sequence length="1768" mass="195262">MAAFQIAKGVISMIFGNFSAQSNERSGKTKRAQREKAFRRNPKPQSFISSNKNLCSVIEMVSLNHLFVVHRPRTSAENEAFEGEFCNMGGPNVVMGYAMAIGGRLMLMPYHFWSQIGSLVEDNELKANDLITFKFVNNGCLHWSMTAKDFFEGAHPDQRADKQDLILIEMPKNYQPVRKITKHFATEKQQESYTKCDAILYVGDRRATPELVNGGPVAVANANSVVAVRNKDITIPDSAEWDEFVIEQVYRYRADTDFGDCGSPLYVNDSQKTASIIGMHVAGSSSERVGFSSVITREWLEKYIEDIGHKYEVESMETQFGWTANPVNIEQTGDVQVVGQIEPHSMAPGRMMGSAIRRSPLHDTYFKSPNAPARLGPFTDKEGNRIDPFDIAFQGYCPGFVYIPEKVVEKATRSLFDYLTHNSTQGCEKCVLTFEKAVLGDGPGSALSSIPRSTSSGYPYNVTTKPSNKVYFFGDGMDFDLSTPEAQELKREVHRVELLAMQNIRSNHIFTDTLKDETRKKAKVFAGKTRMFSGSPLVYFILCRMYFGSFSKWMIMNKLQNGVSIGVNEFSSQWDLAARLLNQFGTGRNKGAGDFEGLDKRELPIFHQFLGEMVNEWYGEDPVGNRVRSILLLDLTNSLHVNRGILMYWHGSMPSGHFLTAMFNSLTVQLMFRVCWHWAVECRLEGSHDFNKHVYLLVLGDDNVFSVHPEYVDYFNEKVIAEQMVKLGHVYTSADKETVLTEKLHDLTEVTFLKRRWVYDERTGRYVGPLALDSVLDIANWVKKGGNPIGDTENNVQVVLHELALHGKSVFDYWCSKILAAIDNCPGMQRPESSSFERYYQQVMMRGESYWMDMFNNNYYRSFAPSEDLPASDYDVERDNTPVIQPQSGRLGIGRGAALFSVTSRMALAAFPYYPGNRRAQLGLAGSYAFRSAATTTSEGEIPPGKEGLFATQQTAEVSGSDLNSNTTTATNDAGVVTSTRVYTPLSSELLNSARTSVSNEIASFLARPKVISVGTLNTTDTFAVPKLTRKIPSDFINLDDIWGRKLQGTFGFRGELHLTLQINGNRFQQGRYMLVFCPTGGASANGTNVTAFTRAHMATLTEVTQLPRVEMDVNCDTEGSLVIPFLNVQGWSVVKVGSSYGDIGTVALMTYSPLVAPAGSTNCAYTLFAHYEKVEITMPTMPQSGRAYGKVRRNPGRPAEAEAASGGLGPIQSAANKVGMASKILSGIPLLASVAQPVSWASDIIGRAAVAFGWARPRNEGPTVYMSKQIMHRFTNVDAQDNSTKLALFDRNEVEDIPNFAGGDVDELSLNYVAGISAFYTSFTWSTASAVGTQIWTESVTPRAFTRNTSQAATVITHLTPIAFVASFFSLWRGTVRFTFKLVKTEFHSGRLLVAIVPYDLGCVGAAPAVNLDNTQYLHRTIIDVRNGNEFTVDVPYMAFAQYRATYGDDKYSCIVQMLVLNPLVAPSGVSTSVNVLVEVSAADDFEWAGPAQPSGEPILQWTPQSGRIVPQAGRKDCAITEETVGGAHDIHSLMPARAAIGERVLSFRSLLKRFNRVLTVPDGQTTNQFFSCYPPQISVRQIDAVPAVIANTMTFDTYDRVASCYAMVRGSMRWKAINMLKSHDPHMLAMSYPRSGANSLLNINTVSSGATPVDTSVTYAPVRSYAFGRGDATGGLEVEFPYYNQYPATATADITSTGATVSVGASVGIYNSNVTGSRYLGCFQVLNYDPDTHTKPEFFRAVGEDFSAGLFVSTLPVIGWQANSSA</sequence>
<dbReference type="Pfam" id="PF00680">
    <property type="entry name" value="RdRP_1"/>
    <property type="match status" value="1"/>
</dbReference>
<feature type="domain" description="RdRp catalytic" evidence="20">
    <location>
        <begin position="588"/>
        <end position="715"/>
    </location>
</feature>
<keyword evidence="18" id="KW-1035">Host cytoplasm</keyword>
<keyword evidence="12" id="KW-0378">Hydrolase</keyword>
<evidence type="ECO:0000256" key="17">
    <source>
        <dbReference type="ARBA" id="ARBA00022953"/>
    </source>
</evidence>
<dbReference type="GO" id="GO:0005524">
    <property type="term" value="F:ATP binding"/>
    <property type="evidence" value="ECO:0007669"/>
    <property type="project" value="UniProtKB-KW"/>
</dbReference>
<dbReference type="Pfam" id="PF00548">
    <property type="entry name" value="Peptidase_C3"/>
    <property type="match status" value="1"/>
</dbReference>
<evidence type="ECO:0000259" key="20">
    <source>
        <dbReference type="PROSITE" id="PS50507"/>
    </source>
</evidence>
<dbReference type="InterPro" id="IPR001205">
    <property type="entry name" value="RNA-dir_pol_C"/>
</dbReference>
<dbReference type="InterPro" id="IPR043504">
    <property type="entry name" value="Peptidase_S1_PA_chymotrypsin"/>
</dbReference>
<evidence type="ECO:0000256" key="6">
    <source>
        <dbReference type="ARBA" id="ARBA00022553"/>
    </source>
</evidence>
<dbReference type="InterPro" id="IPR043502">
    <property type="entry name" value="DNA/RNA_pol_sf"/>
</dbReference>
<dbReference type="InterPro" id="IPR043128">
    <property type="entry name" value="Rev_trsase/Diguanyl_cyclase"/>
</dbReference>
<evidence type="ECO:0000256" key="9">
    <source>
        <dbReference type="ARBA" id="ARBA00022679"/>
    </source>
</evidence>
<evidence type="ECO:0000256" key="15">
    <source>
        <dbReference type="ARBA" id="ARBA00022840"/>
    </source>
</evidence>
<reference evidence="22" key="1">
    <citation type="submission" date="2019-05" db="EMBL/GenBank/DDBJ databases">
        <title>Metatranscriptomic reconstruction reveals RNA viruses with the potential to shape carbon cycling in soil.</title>
        <authorList>
            <person name="Starr E.P."/>
            <person name="Nuccio E."/>
            <person name="Pett-Ridge J."/>
            <person name="Banfield J.F."/>
            <person name="Firestone M.K."/>
        </authorList>
    </citation>
    <scope>NUCLEOTIDE SEQUENCE</scope>
    <source>
        <strain evidence="22">H2_Bulk_36_scaffold_9</strain>
    </source>
</reference>
<dbReference type="InterPro" id="IPR029053">
    <property type="entry name" value="Viral_coat"/>
</dbReference>
<dbReference type="CDD" id="cd23194">
    <property type="entry name" value="Dicistroviridae_RdRp"/>
    <property type="match status" value="1"/>
</dbReference>
<proteinExistence type="predicted"/>
<dbReference type="Gene3D" id="1.20.960.20">
    <property type="match status" value="1"/>
</dbReference>
<dbReference type="Gene3D" id="2.40.10.10">
    <property type="entry name" value="Trypsin-like serine proteases"/>
    <property type="match status" value="1"/>
</dbReference>
<dbReference type="CDD" id="cd00205">
    <property type="entry name" value="rhv_like"/>
    <property type="match status" value="2"/>
</dbReference>
<evidence type="ECO:0000256" key="4">
    <source>
        <dbReference type="ARBA" id="ARBA00022484"/>
    </source>
</evidence>
<evidence type="ECO:0000256" key="1">
    <source>
        <dbReference type="ARBA" id="ARBA00004192"/>
    </source>
</evidence>
<dbReference type="SUPFAM" id="SSF88633">
    <property type="entry name" value="Positive stranded ssRNA viruses"/>
    <property type="match status" value="3"/>
</dbReference>
<feature type="region of interest" description="Disordered" evidence="19">
    <location>
        <begin position="1186"/>
        <end position="1207"/>
    </location>
</feature>
<dbReference type="GO" id="GO:0019028">
    <property type="term" value="C:viral capsid"/>
    <property type="evidence" value="ECO:0007669"/>
    <property type="project" value="UniProtKB-KW"/>
</dbReference>
<accession>A0A514D5M6</accession>
<evidence type="ECO:0000256" key="3">
    <source>
        <dbReference type="ARBA" id="ARBA00020107"/>
    </source>
</evidence>
<evidence type="ECO:0000256" key="13">
    <source>
        <dbReference type="ARBA" id="ARBA00022806"/>
    </source>
</evidence>
<dbReference type="Pfam" id="PF00073">
    <property type="entry name" value="Rhv"/>
    <property type="match status" value="1"/>
</dbReference>
<dbReference type="GO" id="GO:0003723">
    <property type="term" value="F:RNA binding"/>
    <property type="evidence" value="ECO:0007669"/>
    <property type="project" value="InterPro"/>
</dbReference>
<organism evidence="22">
    <name type="scientific">Picornavirales sp</name>
    <dbReference type="NCBI Taxonomy" id="1955153"/>
    <lineage>
        <taxon>Viruses</taxon>
        <taxon>Riboviria</taxon>
        <taxon>Orthornavirae</taxon>
        <taxon>Pisuviricota</taxon>
        <taxon>Pisoniviricetes</taxon>
        <taxon>Picornavirales</taxon>
    </lineage>
</organism>
<keyword evidence="5" id="KW-0191">Covalent protein-RNA linkage</keyword>
<keyword evidence="16" id="KW-0946">Virion</keyword>
<dbReference type="GO" id="GO:0004197">
    <property type="term" value="F:cysteine-type endopeptidase activity"/>
    <property type="evidence" value="ECO:0007669"/>
    <property type="project" value="InterPro"/>
</dbReference>
<dbReference type="Gene3D" id="3.30.70.270">
    <property type="match status" value="1"/>
</dbReference>
<keyword evidence="11" id="KW-0547">Nucleotide-binding</keyword>
<dbReference type="GO" id="GO:0005198">
    <property type="term" value="F:structural molecule activity"/>
    <property type="evidence" value="ECO:0007669"/>
    <property type="project" value="InterPro"/>
</dbReference>
<dbReference type="InterPro" id="IPR009003">
    <property type="entry name" value="Peptidase_S1_PA"/>
</dbReference>
<comment type="subcellular location">
    <subcellularLocation>
        <location evidence="1">Host cytoplasm</location>
    </subcellularLocation>
    <subcellularLocation>
        <location evidence="2">Virion</location>
    </subcellularLocation>
</comment>
<dbReference type="InterPro" id="IPR044067">
    <property type="entry name" value="PCV_3C_PRO"/>
</dbReference>
<evidence type="ECO:0000256" key="16">
    <source>
        <dbReference type="ARBA" id="ARBA00022844"/>
    </source>
</evidence>
<feature type="region of interest" description="Disordered" evidence="19">
    <location>
        <begin position="22"/>
        <end position="42"/>
    </location>
</feature>
<dbReference type="Gene3D" id="2.60.120.20">
    <property type="match status" value="3"/>
</dbReference>
<dbReference type="SUPFAM" id="SSF50494">
    <property type="entry name" value="Trypsin-like serine proteases"/>
    <property type="match status" value="1"/>
</dbReference>
<evidence type="ECO:0000256" key="14">
    <source>
        <dbReference type="ARBA" id="ARBA00022807"/>
    </source>
</evidence>
<evidence type="ECO:0000256" key="18">
    <source>
        <dbReference type="ARBA" id="ARBA00023200"/>
    </source>
</evidence>
<evidence type="ECO:0000256" key="19">
    <source>
        <dbReference type="SAM" id="MobiDB-lite"/>
    </source>
</evidence>
<gene>
    <name evidence="22" type="ORF">H2Bulk369_000002</name>
</gene>
<keyword evidence="13" id="KW-0347">Helicase</keyword>
<dbReference type="InterPro" id="IPR033703">
    <property type="entry name" value="Rhv-like"/>
</dbReference>
<evidence type="ECO:0000256" key="2">
    <source>
        <dbReference type="ARBA" id="ARBA00004328"/>
    </source>
</evidence>
<evidence type="ECO:0000313" key="22">
    <source>
        <dbReference type="EMBL" id="QDH88923.1"/>
    </source>
</evidence>
<evidence type="ECO:0000256" key="5">
    <source>
        <dbReference type="ARBA" id="ARBA00022520"/>
    </source>
</evidence>